<keyword evidence="1" id="KW-0812">Transmembrane</keyword>
<dbReference type="InterPro" id="IPR004563">
    <property type="entry name" value="Apolipo_AcylTrfase"/>
</dbReference>
<reference evidence="3 4" key="1">
    <citation type="submission" date="2018-12" db="EMBL/GenBank/DDBJ databases">
        <authorList>
            <consortium name="Pathogen Informatics"/>
        </authorList>
    </citation>
    <scope>NUCLEOTIDE SEQUENCE [LARGE SCALE GENOMIC DNA]</scope>
    <source>
        <strain evidence="3 4">NCTC8284</strain>
    </source>
</reference>
<sequence length="168" mass="18851">MLGEIFCHIENQMKNLFIYFIAFFSGLLGVFAFSPFDYWGLAYVSLLGLIYIAKTQKKSTALLGAFLWSMGFFCFGVSWLNVSIHQFGGASLGVSYLLVGLLSAYLALYPMLFAYLVHRFQVKSAVILQSFGHLRNFFVVGYSRVFLGYNSAIHKLTAHSPELPRSLG</sequence>
<accession>A0A3S4XT32</accession>
<dbReference type="GO" id="GO:0042158">
    <property type="term" value="P:lipoprotein biosynthetic process"/>
    <property type="evidence" value="ECO:0007669"/>
    <property type="project" value="InterPro"/>
</dbReference>
<dbReference type="Proteomes" id="UP000278733">
    <property type="component" value="Chromosome"/>
</dbReference>
<protein>
    <submittedName>
        <fullName evidence="3">Apolipoprotein N-acyltransferase</fullName>
        <ecNumber evidence="3">2.3.1.-</ecNumber>
    </submittedName>
</protein>
<dbReference type="GO" id="GO:0016410">
    <property type="term" value="F:N-acyltransferase activity"/>
    <property type="evidence" value="ECO:0007669"/>
    <property type="project" value="InterPro"/>
</dbReference>
<proteinExistence type="predicted"/>
<feature type="transmembrane region" description="Helical" evidence="1">
    <location>
        <begin position="94"/>
        <end position="117"/>
    </location>
</feature>
<feature type="transmembrane region" description="Helical" evidence="1">
    <location>
        <begin position="61"/>
        <end position="82"/>
    </location>
</feature>
<evidence type="ECO:0000259" key="2">
    <source>
        <dbReference type="Pfam" id="PF20154"/>
    </source>
</evidence>
<keyword evidence="3" id="KW-0449">Lipoprotein</keyword>
<dbReference type="Pfam" id="PF20154">
    <property type="entry name" value="LNT_N"/>
    <property type="match status" value="1"/>
</dbReference>
<feature type="transmembrane region" description="Helical" evidence="1">
    <location>
        <begin position="38"/>
        <end position="54"/>
    </location>
</feature>
<keyword evidence="1" id="KW-1133">Transmembrane helix</keyword>
<dbReference type="KEGG" id="rpne:NCTC8284_01425"/>
<dbReference type="InterPro" id="IPR045378">
    <property type="entry name" value="LNT_N"/>
</dbReference>
<evidence type="ECO:0000313" key="4">
    <source>
        <dbReference type="Proteomes" id="UP000278733"/>
    </source>
</evidence>
<dbReference type="EC" id="2.3.1.-" evidence="3"/>
<dbReference type="EMBL" id="LR134405">
    <property type="protein sequence ID" value="VEH66263.1"/>
    <property type="molecule type" value="Genomic_DNA"/>
</dbReference>
<evidence type="ECO:0000313" key="3">
    <source>
        <dbReference type="EMBL" id="VEH66263.1"/>
    </source>
</evidence>
<feature type="transmembrane region" description="Helical" evidence="1">
    <location>
        <begin position="16"/>
        <end position="32"/>
    </location>
</feature>
<dbReference type="PANTHER" id="PTHR38686:SF1">
    <property type="entry name" value="APOLIPOPROTEIN N-ACYLTRANSFERASE"/>
    <property type="match status" value="1"/>
</dbReference>
<name>A0A3S4XT32_9PAST</name>
<organism evidence="3 4">
    <name type="scientific">Rodentibacter pneumotropicus</name>
    <dbReference type="NCBI Taxonomy" id="758"/>
    <lineage>
        <taxon>Bacteria</taxon>
        <taxon>Pseudomonadati</taxon>
        <taxon>Pseudomonadota</taxon>
        <taxon>Gammaproteobacteria</taxon>
        <taxon>Pasteurellales</taxon>
        <taxon>Pasteurellaceae</taxon>
        <taxon>Rodentibacter</taxon>
    </lineage>
</organism>
<evidence type="ECO:0000256" key="1">
    <source>
        <dbReference type="SAM" id="Phobius"/>
    </source>
</evidence>
<feature type="domain" description="Apolipoprotein N-acyltransferase N-terminal" evidence="2">
    <location>
        <begin position="25"/>
        <end position="149"/>
    </location>
</feature>
<dbReference type="PANTHER" id="PTHR38686">
    <property type="entry name" value="APOLIPOPROTEIN N-ACYLTRANSFERASE"/>
    <property type="match status" value="1"/>
</dbReference>
<gene>
    <name evidence="3" type="primary">lnt_1</name>
    <name evidence="3" type="ORF">NCTC8284_01425</name>
</gene>
<keyword evidence="3" id="KW-0012">Acyltransferase</keyword>
<keyword evidence="3" id="KW-0808">Transferase</keyword>
<dbReference type="GO" id="GO:0016020">
    <property type="term" value="C:membrane"/>
    <property type="evidence" value="ECO:0007669"/>
    <property type="project" value="InterPro"/>
</dbReference>
<dbReference type="AlphaFoldDB" id="A0A3S4XT32"/>
<keyword evidence="1" id="KW-0472">Membrane</keyword>